<protein>
    <recommendedName>
        <fullName evidence="4">ABC-2 family transporter protein</fullName>
    </recommendedName>
</protein>
<feature type="transmembrane region" description="Helical" evidence="1">
    <location>
        <begin position="205"/>
        <end position="231"/>
    </location>
</feature>
<evidence type="ECO:0000313" key="2">
    <source>
        <dbReference type="EMBL" id="KQC85105.1"/>
    </source>
</evidence>
<evidence type="ECO:0000256" key="1">
    <source>
        <dbReference type="SAM" id="Phobius"/>
    </source>
</evidence>
<feature type="transmembrane region" description="Helical" evidence="1">
    <location>
        <begin position="87"/>
        <end position="112"/>
    </location>
</feature>
<name>A0AAW3JS99_9FIRM</name>
<keyword evidence="1" id="KW-0812">Transmembrane</keyword>
<dbReference type="Proteomes" id="UP000050833">
    <property type="component" value="Unassembled WGS sequence"/>
</dbReference>
<proteinExistence type="predicted"/>
<accession>A0AAW3JS99</accession>
<comment type="caution">
    <text evidence="2">The sequence shown here is derived from an EMBL/GenBank/DDBJ whole genome shotgun (WGS) entry which is preliminary data.</text>
</comment>
<feature type="transmembrane region" description="Helical" evidence="1">
    <location>
        <begin position="150"/>
        <end position="170"/>
    </location>
</feature>
<dbReference type="AlphaFoldDB" id="A0AAW3JS99"/>
<feature type="transmembrane region" description="Helical" evidence="1">
    <location>
        <begin position="7"/>
        <end position="26"/>
    </location>
</feature>
<dbReference type="EMBL" id="LLKB01000005">
    <property type="protein sequence ID" value="KQC85105.1"/>
    <property type="molecule type" value="Genomic_DNA"/>
</dbReference>
<keyword evidence="1" id="KW-1133">Transmembrane helix</keyword>
<organism evidence="2 3">
    <name type="scientific">Butyribacter intestini</name>
    <dbReference type="NCBI Taxonomy" id="1703332"/>
    <lineage>
        <taxon>Bacteria</taxon>
        <taxon>Bacillati</taxon>
        <taxon>Bacillota</taxon>
        <taxon>Clostridia</taxon>
        <taxon>Lachnospirales</taxon>
        <taxon>Lachnospiraceae</taxon>
        <taxon>Butyribacter</taxon>
    </lineage>
</organism>
<keyword evidence="3" id="KW-1185">Reference proteome</keyword>
<feature type="transmembrane region" description="Helical" evidence="1">
    <location>
        <begin position="118"/>
        <end position="138"/>
    </location>
</feature>
<dbReference type="RefSeq" id="WP_055944642.1">
    <property type="nucleotide sequence ID" value="NZ_JAQDCV010000005.1"/>
</dbReference>
<feature type="transmembrane region" description="Helical" evidence="1">
    <location>
        <begin position="38"/>
        <end position="56"/>
    </location>
</feature>
<evidence type="ECO:0000313" key="3">
    <source>
        <dbReference type="Proteomes" id="UP000050833"/>
    </source>
</evidence>
<gene>
    <name evidence="2" type="ORF">APZ18_10405</name>
</gene>
<evidence type="ECO:0008006" key="4">
    <source>
        <dbReference type="Google" id="ProtNLM"/>
    </source>
</evidence>
<keyword evidence="1" id="KW-0472">Membrane</keyword>
<reference evidence="2 3" key="1">
    <citation type="submission" date="2015-10" db="EMBL/GenBank/DDBJ databases">
        <title>Butyribacter intestini gen. nov., sp. nov., a butyric acid-producing bacterium of the family Lachnospiraceae isolated from the human faeces.</title>
        <authorList>
            <person name="Zou Y."/>
            <person name="Xue W."/>
            <person name="Luo G."/>
            <person name="Lv M."/>
        </authorList>
    </citation>
    <scope>NUCLEOTIDE SEQUENCE [LARGE SCALE GENOMIC DNA]</scope>
    <source>
        <strain evidence="2 3">TF01-11</strain>
    </source>
</reference>
<sequence>MKKTKITYICAMIVIFISGICLSGYGEEMMYGGVGFESIIGPYLFSALSFICFTIVEKNNPLSMFADGNLARMMHIHSRRKAVTFDIVRIFITVFVLQVCEVVAILTGSLLWQKSLSVSVLIQYFLMNYIIRLLLIYVQYFLELNIAYNFAFIAIFLVYVAGLFAGMHLYEKIMEESDIHKQNLYKFINKCDFLNYTSVPRTRELVGNCITPVGIIILLIILVLVIIKIYVKHIDLLKKD</sequence>